<feature type="region of interest" description="Disordered" evidence="3">
    <location>
        <begin position="36"/>
        <end position="55"/>
    </location>
</feature>
<feature type="region of interest" description="Disordered" evidence="3">
    <location>
        <begin position="369"/>
        <end position="400"/>
    </location>
</feature>
<feature type="compositionally biased region" description="Low complexity" evidence="3">
    <location>
        <begin position="371"/>
        <end position="386"/>
    </location>
</feature>
<dbReference type="GO" id="GO:0019722">
    <property type="term" value="P:calcium-mediated signaling"/>
    <property type="evidence" value="ECO:0007669"/>
    <property type="project" value="TreeGrafter"/>
</dbReference>
<dbReference type="AlphaFoldDB" id="A0A482W2R5"/>
<evidence type="ECO:0000256" key="3">
    <source>
        <dbReference type="SAM" id="MobiDB-lite"/>
    </source>
</evidence>
<keyword evidence="1" id="KW-0597">Phosphoprotein</keyword>
<proteinExistence type="predicted"/>
<feature type="region of interest" description="Disordered" evidence="3">
    <location>
        <begin position="107"/>
        <end position="168"/>
    </location>
</feature>
<dbReference type="Proteomes" id="UP000292052">
    <property type="component" value="Unassembled WGS sequence"/>
</dbReference>
<comment type="caution">
    <text evidence="4">The sequence shown here is derived from an EMBL/GenBank/DDBJ whole genome shotgun (WGS) entry which is preliminary data.</text>
</comment>
<evidence type="ECO:0000313" key="4">
    <source>
        <dbReference type="EMBL" id="RZC39063.1"/>
    </source>
</evidence>
<protein>
    <submittedName>
        <fullName evidence="4">Uncharacterized protein</fullName>
    </submittedName>
</protein>
<accession>A0A482W2R5</accession>
<dbReference type="GO" id="GO:0015629">
    <property type="term" value="C:actin cytoskeleton"/>
    <property type="evidence" value="ECO:0007669"/>
    <property type="project" value="TreeGrafter"/>
</dbReference>
<feature type="compositionally biased region" description="Basic and acidic residues" evidence="3">
    <location>
        <begin position="114"/>
        <end position="135"/>
    </location>
</feature>
<dbReference type="GO" id="GO:0005737">
    <property type="term" value="C:cytoplasm"/>
    <property type="evidence" value="ECO:0007669"/>
    <property type="project" value="TreeGrafter"/>
</dbReference>
<gene>
    <name evidence="4" type="ORF">BDFB_007095</name>
</gene>
<keyword evidence="5" id="KW-1185">Reference proteome</keyword>
<dbReference type="GO" id="GO:0051015">
    <property type="term" value="F:actin filament binding"/>
    <property type="evidence" value="ECO:0007669"/>
    <property type="project" value="TreeGrafter"/>
</dbReference>
<organism evidence="4 5">
    <name type="scientific">Asbolus verrucosus</name>
    <name type="common">Desert ironclad beetle</name>
    <dbReference type="NCBI Taxonomy" id="1661398"/>
    <lineage>
        <taxon>Eukaryota</taxon>
        <taxon>Metazoa</taxon>
        <taxon>Ecdysozoa</taxon>
        <taxon>Arthropoda</taxon>
        <taxon>Hexapoda</taxon>
        <taxon>Insecta</taxon>
        <taxon>Pterygota</taxon>
        <taxon>Neoptera</taxon>
        <taxon>Endopterygota</taxon>
        <taxon>Coleoptera</taxon>
        <taxon>Polyphaga</taxon>
        <taxon>Cucujiformia</taxon>
        <taxon>Tenebrionidae</taxon>
        <taxon>Pimeliinae</taxon>
        <taxon>Asbolus</taxon>
    </lineage>
</organism>
<dbReference type="GO" id="GO:0014069">
    <property type="term" value="C:postsynaptic density"/>
    <property type="evidence" value="ECO:0007669"/>
    <property type="project" value="TreeGrafter"/>
</dbReference>
<keyword evidence="2" id="KW-0175">Coiled coil</keyword>
<evidence type="ECO:0000313" key="5">
    <source>
        <dbReference type="Proteomes" id="UP000292052"/>
    </source>
</evidence>
<dbReference type="GO" id="GO:0030425">
    <property type="term" value="C:dendrite"/>
    <property type="evidence" value="ECO:0007669"/>
    <property type="project" value="TreeGrafter"/>
</dbReference>
<feature type="compositionally biased region" description="Basic and acidic residues" evidence="3">
    <location>
        <begin position="145"/>
        <end position="168"/>
    </location>
</feature>
<dbReference type="EMBL" id="QDEB01037773">
    <property type="protein sequence ID" value="RZC39063.1"/>
    <property type="molecule type" value="Genomic_DNA"/>
</dbReference>
<dbReference type="PANTHER" id="PTHR16154">
    <property type="entry name" value="NEURABIN"/>
    <property type="match status" value="1"/>
</dbReference>
<dbReference type="PANTHER" id="PTHR16154:SF6">
    <property type="entry name" value="SPINOPHILIN, ISOFORM J"/>
    <property type="match status" value="1"/>
</dbReference>
<evidence type="ECO:0000256" key="2">
    <source>
        <dbReference type="ARBA" id="ARBA00023054"/>
    </source>
</evidence>
<dbReference type="STRING" id="1661398.A0A482W2R5"/>
<name>A0A482W2R5_ASBVE</name>
<dbReference type="GO" id="GO:0031175">
    <property type="term" value="P:neuron projection development"/>
    <property type="evidence" value="ECO:0007669"/>
    <property type="project" value="TreeGrafter"/>
</dbReference>
<dbReference type="OrthoDB" id="62701at2759"/>
<evidence type="ECO:0000256" key="1">
    <source>
        <dbReference type="ARBA" id="ARBA00022553"/>
    </source>
</evidence>
<dbReference type="GO" id="GO:0007015">
    <property type="term" value="P:actin filament organization"/>
    <property type="evidence" value="ECO:0007669"/>
    <property type="project" value="TreeGrafter"/>
</dbReference>
<reference evidence="4 5" key="1">
    <citation type="submission" date="2017-03" db="EMBL/GenBank/DDBJ databases">
        <title>Genome of the blue death feigning beetle - Asbolus verrucosus.</title>
        <authorList>
            <person name="Rider S.D."/>
        </authorList>
    </citation>
    <scope>NUCLEOTIDE SEQUENCE [LARGE SCALE GENOMIC DNA]</scope>
    <source>
        <strain evidence="4">Butters</strain>
        <tissue evidence="4">Head and leg muscle</tissue>
    </source>
</reference>
<feature type="region of interest" description="Disordered" evidence="3">
    <location>
        <begin position="1"/>
        <end position="27"/>
    </location>
</feature>
<dbReference type="InterPro" id="IPR043446">
    <property type="entry name" value="Neurabin-like"/>
</dbReference>
<feature type="compositionally biased region" description="Basic and acidic residues" evidence="3">
    <location>
        <begin position="387"/>
        <end position="400"/>
    </location>
</feature>
<sequence length="433" mass="48909">MEDKKNPRFGGSKVSEIANRFQTKTPQSDDVIAPVKNKQKIASDQSDSIDNDLPSVTIMRTESHVTRFNNARALFEKLGEENRHSREKIIPLQSVKSASSIFESKCRSSSMNVENHEIKAHNESRSPSPDRKYNENDNENVTKTNESERTKPNLLKKPEKPEKPERKFNSRELIEKQRNWTSHFSKTRTIRYNSDPNKNEVKLAVNDGNKDKTCDNKIATRSASFNINTRTSSVPSVPPARTEISRRLHGSKKERPVSVIPTTNTSKKEQVNSTSPTKTTVFKDIAMRKERATSLVILASNSHEDLSSFCKRQLSPVKTSEITQNTLPWMEDTKIMKNSVDTPITQHCISSPIEKSSCDDLDINRENLSATSGSLSSLSPPTSPGKLKSENEKQEHEGNEKSHFIGKYFFKVYKIVEGSVVSTLDKRKISNNT</sequence>